<accession>A0A6J7D5I3</accession>
<dbReference type="SUPFAM" id="SSF48613">
    <property type="entry name" value="Heme oxygenase-like"/>
    <property type="match status" value="1"/>
</dbReference>
<dbReference type="InterPro" id="IPR016084">
    <property type="entry name" value="Haem_Oase-like_multi-hlx"/>
</dbReference>
<name>A0A6J7D5I3_9ZZZZ</name>
<dbReference type="PANTHER" id="PTHR40279">
    <property type="entry name" value="PQQC-LIKE PROTEIN"/>
    <property type="match status" value="1"/>
</dbReference>
<sequence length="230" mass="25068">MPIVHSAQVWWFPANFLPMTTTIATLLEGALEGRRLLEHPFYRRWEAGELKDGELKGYAEQYRYFEANLPVFLAELAARLPEGAAQTAVADNLRDEVASPSHLDLFESFAAAFGATDAAISPAMSALVDEYRAVLNEGDVAAIAGLLAYEAQGAAIADSKADGLRRHYGADQVATKFWDVHGTIEADHATWTMDGLASLNGDAQVISLGARRIADAWWNFLTEREELAAA</sequence>
<evidence type="ECO:0000256" key="1">
    <source>
        <dbReference type="ARBA" id="ARBA00023002"/>
    </source>
</evidence>
<dbReference type="Gene3D" id="1.20.910.10">
    <property type="entry name" value="Heme oxygenase-like"/>
    <property type="match status" value="1"/>
</dbReference>
<keyword evidence="1" id="KW-0560">Oxidoreductase</keyword>
<reference evidence="2" key="1">
    <citation type="submission" date="2020-05" db="EMBL/GenBank/DDBJ databases">
        <authorList>
            <person name="Chiriac C."/>
            <person name="Salcher M."/>
            <person name="Ghai R."/>
            <person name="Kavagutti S V."/>
        </authorList>
    </citation>
    <scope>NUCLEOTIDE SEQUENCE</scope>
</reference>
<organism evidence="2">
    <name type="scientific">freshwater metagenome</name>
    <dbReference type="NCBI Taxonomy" id="449393"/>
    <lineage>
        <taxon>unclassified sequences</taxon>
        <taxon>metagenomes</taxon>
        <taxon>ecological metagenomes</taxon>
    </lineage>
</organism>
<dbReference type="GO" id="GO:0016491">
    <property type="term" value="F:oxidoreductase activity"/>
    <property type="evidence" value="ECO:0007669"/>
    <property type="project" value="UniProtKB-KW"/>
</dbReference>
<dbReference type="SMART" id="SM01236">
    <property type="entry name" value="Haem_oxygenase_2"/>
    <property type="match status" value="1"/>
</dbReference>
<protein>
    <submittedName>
        <fullName evidence="2">Unannotated protein</fullName>
    </submittedName>
</protein>
<evidence type="ECO:0000313" key="2">
    <source>
        <dbReference type="EMBL" id="CAB4864285.1"/>
    </source>
</evidence>
<dbReference type="EMBL" id="CAFBLN010000011">
    <property type="protein sequence ID" value="CAB4864285.1"/>
    <property type="molecule type" value="Genomic_DNA"/>
</dbReference>
<dbReference type="PANTHER" id="PTHR40279:SF3">
    <property type="entry name" value="4-AMINOBENZOATE SYNTHASE"/>
    <property type="match status" value="1"/>
</dbReference>
<proteinExistence type="predicted"/>
<dbReference type="Pfam" id="PF14518">
    <property type="entry name" value="Haem_oxygenas_2"/>
    <property type="match status" value="1"/>
</dbReference>
<dbReference type="AlphaFoldDB" id="A0A6J7D5I3"/>
<gene>
    <name evidence="2" type="ORF">UFOPK3381_00434</name>
</gene>
<dbReference type="InterPro" id="IPR039068">
    <property type="entry name" value="PqqC-like"/>
</dbReference>